<evidence type="ECO:0000313" key="2">
    <source>
        <dbReference type="EMBL" id="AOZ48815.1"/>
    </source>
</evidence>
<name>A0A1D9LC41_9NEIS</name>
<dbReference type="CDD" id="cd00093">
    <property type="entry name" value="HTH_XRE"/>
    <property type="match status" value="1"/>
</dbReference>
<dbReference type="GeneID" id="300395429"/>
<dbReference type="AlphaFoldDB" id="A0A1D9LC41"/>
<dbReference type="SMART" id="SM00530">
    <property type="entry name" value="HTH_XRE"/>
    <property type="match status" value="1"/>
</dbReference>
<organism evidence="2 3">
    <name type="scientific">Chromobacterium vaccinii</name>
    <dbReference type="NCBI Taxonomy" id="1108595"/>
    <lineage>
        <taxon>Bacteria</taxon>
        <taxon>Pseudomonadati</taxon>
        <taxon>Pseudomonadota</taxon>
        <taxon>Betaproteobacteria</taxon>
        <taxon>Neisseriales</taxon>
        <taxon>Chromobacteriaceae</taxon>
        <taxon>Chromobacterium</taxon>
    </lineage>
</organism>
<proteinExistence type="predicted"/>
<evidence type="ECO:0000259" key="1">
    <source>
        <dbReference type="PROSITE" id="PS50943"/>
    </source>
</evidence>
<dbReference type="KEGG" id="cvc:BKX93_01595"/>
<dbReference type="PROSITE" id="PS50943">
    <property type="entry name" value="HTH_CROC1"/>
    <property type="match status" value="1"/>
</dbReference>
<reference evidence="2 3" key="1">
    <citation type="submission" date="2016-10" db="EMBL/GenBank/DDBJ databases">
        <title>Chromobacterium muskegensis sp. nov., an insecticidal bacterium isolated from Sphagnum bogs.</title>
        <authorList>
            <person name="Sparks M.E."/>
            <person name="Blackburn M.B."/>
            <person name="Gundersen-Rindal D.E."/>
            <person name="Mitchell A."/>
            <person name="Farrar R."/>
            <person name="Kuhar D."/>
        </authorList>
    </citation>
    <scope>NUCLEOTIDE SEQUENCE [LARGE SCALE GENOMIC DNA]</scope>
    <source>
        <strain evidence="2 3">21-1</strain>
    </source>
</reference>
<feature type="domain" description="HTH cro/C1-type" evidence="1">
    <location>
        <begin position="8"/>
        <end position="61"/>
    </location>
</feature>
<accession>A0A1D9LC41</accession>
<dbReference type="EMBL" id="CP017707">
    <property type="protein sequence ID" value="AOZ48815.1"/>
    <property type="molecule type" value="Genomic_DNA"/>
</dbReference>
<dbReference type="Gene3D" id="1.10.260.40">
    <property type="entry name" value="lambda repressor-like DNA-binding domains"/>
    <property type="match status" value="1"/>
</dbReference>
<dbReference type="SUPFAM" id="SSF47413">
    <property type="entry name" value="lambda repressor-like DNA-binding domains"/>
    <property type="match status" value="1"/>
</dbReference>
<dbReference type="Pfam" id="PF01381">
    <property type="entry name" value="HTH_3"/>
    <property type="match status" value="1"/>
</dbReference>
<dbReference type="RefSeq" id="WP_070978334.1">
    <property type="nucleotide sequence ID" value="NZ_CP017707.1"/>
</dbReference>
<dbReference type="GO" id="GO:0003677">
    <property type="term" value="F:DNA binding"/>
    <property type="evidence" value="ECO:0007669"/>
    <property type="project" value="InterPro"/>
</dbReference>
<sequence>MNVRGDRIRAERMRRGWRQEDLGRRAGCSRSIVADLENGRNRESAKLPGIAKALGVSLTWLETGKGRKTPLASTEAPYVSADSLEDVAEQMLSKGPDEVWRLVQRLLTTAR</sequence>
<gene>
    <name evidence="2" type="ORF">BKX93_01595</name>
</gene>
<dbReference type="InterPro" id="IPR001387">
    <property type="entry name" value="Cro/C1-type_HTH"/>
</dbReference>
<dbReference type="Proteomes" id="UP000178776">
    <property type="component" value="Chromosome"/>
</dbReference>
<evidence type="ECO:0000313" key="3">
    <source>
        <dbReference type="Proteomes" id="UP000178776"/>
    </source>
</evidence>
<dbReference type="InterPro" id="IPR010982">
    <property type="entry name" value="Lambda_DNA-bd_dom_sf"/>
</dbReference>
<protein>
    <recommendedName>
        <fullName evidence="1">HTH cro/C1-type domain-containing protein</fullName>
    </recommendedName>
</protein>